<evidence type="ECO:0000256" key="1">
    <source>
        <dbReference type="ARBA" id="ARBA00022729"/>
    </source>
</evidence>
<protein>
    <submittedName>
        <fullName evidence="3">FG-GAP repeat-containing protein</fullName>
    </submittedName>
</protein>
<feature type="domain" description="Bacterial repeat" evidence="2">
    <location>
        <begin position="108"/>
        <end position="186"/>
    </location>
</feature>
<evidence type="ECO:0000259" key="2">
    <source>
        <dbReference type="Pfam" id="PF18998"/>
    </source>
</evidence>
<dbReference type="InterPro" id="IPR044060">
    <property type="entry name" value="Bacterial_rp_domain"/>
</dbReference>
<gene>
    <name evidence="3" type="ORF">MBAV_001098</name>
</gene>
<dbReference type="Proteomes" id="UP000033423">
    <property type="component" value="Unassembled WGS sequence"/>
</dbReference>
<dbReference type="EMBL" id="LACI01000488">
    <property type="protein sequence ID" value="KJU86708.1"/>
    <property type="molecule type" value="Genomic_DNA"/>
</dbReference>
<dbReference type="Pfam" id="PF18998">
    <property type="entry name" value="Flg_new_2"/>
    <property type="match status" value="1"/>
</dbReference>
<evidence type="ECO:0000313" key="3">
    <source>
        <dbReference type="EMBL" id="KJU86708.1"/>
    </source>
</evidence>
<accession>A0A0F3H186</accession>
<dbReference type="AlphaFoldDB" id="A0A0F3H186"/>
<evidence type="ECO:0000313" key="4">
    <source>
        <dbReference type="Proteomes" id="UP000033423"/>
    </source>
</evidence>
<keyword evidence="4" id="KW-1185">Reference proteome</keyword>
<dbReference type="SUPFAM" id="SSF69318">
    <property type="entry name" value="Integrin alpha N-terminal domain"/>
    <property type="match status" value="1"/>
</dbReference>
<dbReference type="PANTHER" id="PTHR46580">
    <property type="entry name" value="SENSOR KINASE-RELATED"/>
    <property type="match status" value="1"/>
</dbReference>
<dbReference type="InterPro" id="IPR013517">
    <property type="entry name" value="FG-GAP"/>
</dbReference>
<sequence>MTIAGQTFTVTQDGQSATKKTLTILKQGTGNGSVAALTGKITWNGNQGVAEYDLNTSVTLMAEGDMTSDFVKWDKCDTVSSNQCTVKMSASKTVAVTFNLKTKGFMLTVTKTGTGDGTVTPSTGVLNFNGNMAMTEYPDGTQVMLKGNPATGSTFVAWTGCDQAIGSQCTVNMTAEKIVAIEFKADNKKPVKDFDGDGKSDVLLRNAKTGDVVIWLMNGAGISRGDYVVMGIPADWQIKAIGDFNGDGKTDILWQNTDNGDVAMWLMDGAKISSGDYVVKGVPKDWEFRDIGDFNSDGKADVLWQDATTGDVAVWFMDGTKISSGDLVVKGMPSDWTLKAVADLNNDGKADVIWQAANGDVYVWLMDGARISDGSDYAARGIPGSWQVKGVRE</sequence>
<keyword evidence="1" id="KW-0732">Signal</keyword>
<dbReference type="PANTHER" id="PTHR46580:SF2">
    <property type="entry name" value="MAM DOMAIN-CONTAINING PROTEIN"/>
    <property type="match status" value="1"/>
</dbReference>
<organism evidence="3 4">
    <name type="scientific">Candidatus Magnetobacterium bavaricum</name>
    <dbReference type="NCBI Taxonomy" id="29290"/>
    <lineage>
        <taxon>Bacteria</taxon>
        <taxon>Pseudomonadati</taxon>
        <taxon>Nitrospirota</taxon>
        <taxon>Thermodesulfovibrionia</taxon>
        <taxon>Thermodesulfovibrionales</taxon>
        <taxon>Candidatus Magnetobacteriaceae</taxon>
        <taxon>Candidatus Magnetobacterium</taxon>
    </lineage>
</organism>
<dbReference type="Pfam" id="PF13517">
    <property type="entry name" value="FG-GAP_3"/>
    <property type="match status" value="2"/>
</dbReference>
<name>A0A0F3H186_9BACT</name>
<dbReference type="Gene3D" id="2.130.10.130">
    <property type="entry name" value="Integrin alpha, N-terminal"/>
    <property type="match status" value="1"/>
</dbReference>
<proteinExistence type="predicted"/>
<comment type="caution">
    <text evidence="3">The sequence shown here is derived from an EMBL/GenBank/DDBJ whole genome shotgun (WGS) entry which is preliminary data.</text>
</comment>
<reference evidence="3 4" key="1">
    <citation type="submission" date="2015-02" db="EMBL/GenBank/DDBJ databases">
        <title>Single-cell genomics of uncultivated deep-branching MTB reveals a conserved set of magnetosome genes.</title>
        <authorList>
            <person name="Kolinko S."/>
            <person name="Richter M."/>
            <person name="Glockner F.O."/>
            <person name="Brachmann A."/>
            <person name="Schuler D."/>
        </authorList>
    </citation>
    <scope>NUCLEOTIDE SEQUENCE [LARGE SCALE GENOMIC DNA]</scope>
    <source>
        <strain evidence="3">TM-1</strain>
    </source>
</reference>
<dbReference type="InterPro" id="IPR028994">
    <property type="entry name" value="Integrin_alpha_N"/>
</dbReference>
<feature type="non-terminal residue" evidence="3">
    <location>
        <position position="393"/>
    </location>
</feature>